<feature type="transmembrane region" description="Helical" evidence="6">
    <location>
        <begin position="235"/>
        <end position="256"/>
    </location>
</feature>
<dbReference type="SUPFAM" id="SSF103473">
    <property type="entry name" value="MFS general substrate transporter"/>
    <property type="match status" value="1"/>
</dbReference>
<keyword evidence="8" id="KW-1185">Reference proteome</keyword>
<dbReference type="AlphaFoldDB" id="A0A972FDT7"/>
<feature type="transmembrane region" description="Helical" evidence="6">
    <location>
        <begin position="321"/>
        <end position="343"/>
    </location>
</feature>
<dbReference type="Proteomes" id="UP000599523">
    <property type="component" value="Unassembled WGS sequence"/>
</dbReference>
<evidence type="ECO:0000256" key="4">
    <source>
        <dbReference type="ARBA" id="ARBA00022989"/>
    </source>
</evidence>
<comment type="subcellular location">
    <subcellularLocation>
        <location evidence="1">Membrane</location>
        <topology evidence="1">Multi-pass membrane protein</topology>
    </subcellularLocation>
</comment>
<evidence type="ECO:0000256" key="5">
    <source>
        <dbReference type="ARBA" id="ARBA00023136"/>
    </source>
</evidence>
<dbReference type="Gene3D" id="1.20.1250.20">
    <property type="entry name" value="MFS general substrate transporter like domains"/>
    <property type="match status" value="2"/>
</dbReference>
<feature type="transmembrane region" description="Helical" evidence="6">
    <location>
        <begin position="89"/>
        <end position="112"/>
    </location>
</feature>
<gene>
    <name evidence="7" type="ORF">GPA21_07830</name>
</gene>
<dbReference type="RefSeq" id="WP_168987650.1">
    <property type="nucleotide sequence ID" value="NZ_CAWPHM010000260.1"/>
</dbReference>
<feature type="transmembrane region" description="Helical" evidence="6">
    <location>
        <begin position="268"/>
        <end position="289"/>
    </location>
</feature>
<evidence type="ECO:0000256" key="1">
    <source>
        <dbReference type="ARBA" id="ARBA00004141"/>
    </source>
</evidence>
<dbReference type="PANTHER" id="PTHR12778:SF10">
    <property type="entry name" value="MAJOR FACILITATOR SUPERFAMILY DOMAIN-CONTAINING PROTEIN 3"/>
    <property type="match status" value="1"/>
</dbReference>
<feature type="transmembrane region" description="Helical" evidence="6">
    <location>
        <begin position="161"/>
        <end position="180"/>
    </location>
</feature>
<keyword evidence="4 6" id="KW-1133">Transmembrane helix</keyword>
<evidence type="ECO:0000256" key="3">
    <source>
        <dbReference type="ARBA" id="ARBA00022692"/>
    </source>
</evidence>
<evidence type="ECO:0000313" key="7">
    <source>
        <dbReference type="EMBL" id="NMG02880.1"/>
    </source>
</evidence>
<protein>
    <submittedName>
        <fullName evidence="7">MFS transporter</fullName>
    </submittedName>
</protein>
<evidence type="ECO:0000256" key="6">
    <source>
        <dbReference type="SAM" id="Phobius"/>
    </source>
</evidence>
<sequence length="428" mass="44501">MSTISSASRRLTAARVLLAIAGIYISQTIVTALTTQALPSLLRSEGASLTVAGLTALLWVPWGVRFLWAPWVERMRLPPGRLERRSRTLVLTGQWIMAAILVGMGLASWAGHFSLDSFAVWLLAGLLLAAVVSASTDVACDGFTVEQLAGQRRGWGNVAQVGGSYVGAMLGAGGFLLVAGKAGWPAALVAAGLAIVLLGLPMLLLREPPRDQALAVDHRPGLLHALRRPQVRTGLLLMLLSSVGVRLTLGMFGPFMLDRGMSLEQVGWLFGSLHIGAGLTGAVLGGVLVRAAPGWRAVWIAVGLKAGVLLALALAAPAASLTVLTILVGLTFAVLGCVWVALYSALMNLTSPLQAGVDFTVFQSADALLAMAGGVAGGWLAEHLGYHFCFGLAAALSVIATGVVWRHARLERLENGVAASAQGAVHVG</sequence>
<dbReference type="InterPro" id="IPR004752">
    <property type="entry name" value="AmpG_permease/AT-1"/>
</dbReference>
<feature type="transmembrane region" description="Helical" evidence="6">
    <location>
        <begin position="385"/>
        <end position="405"/>
    </location>
</feature>
<comment type="caution">
    <text evidence="7">The sequence shown here is derived from an EMBL/GenBank/DDBJ whole genome shotgun (WGS) entry which is preliminary data.</text>
</comment>
<keyword evidence="2" id="KW-0813">Transport</keyword>
<dbReference type="Pfam" id="PF07690">
    <property type="entry name" value="MFS_1"/>
    <property type="match status" value="1"/>
</dbReference>
<evidence type="ECO:0000313" key="8">
    <source>
        <dbReference type="Proteomes" id="UP000599523"/>
    </source>
</evidence>
<proteinExistence type="predicted"/>
<feature type="transmembrane region" description="Helical" evidence="6">
    <location>
        <begin position="186"/>
        <end position="205"/>
    </location>
</feature>
<organism evidence="7 8">
    <name type="scientific">Azoarcus taiwanensis</name>
    <dbReference type="NCBI Taxonomy" id="666964"/>
    <lineage>
        <taxon>Bacteria</taxon>
        <taxon>Pseudomonadati</taxon>
        <taxon>Pseudomonadota</taxon>
        <taxon>Betaproteobacteria</taxon>
        <taxon>Rhodocyclales</taxon>
        <taxon>Zoogloeaceae</taxon>
        <taxon>Azoarcus</taxon>
    </lineage>
</organism>
<dbReference type="GO" id="GO:0022857">
    <property type="term" value="F:transmembrane transporter activity"/>
    <property type="evidence" value="ECO:0007669"/>
    <property type="project" value="InterPro"/>
</dbReference>
<accession>A0A972FDT7</accession>
<evidence type="ECO:0000256" key="2">
    <source>
        <dbReference type="ARBA" id="ARBA00022448"/>
    </source>
</evidence>
<feature type="transmembrane region" description="Helical" evidence="6">
    <location>
        <begin position="12"/>
        <end position="34"/>
    </location>
</feature>
<dbReference type="GO" id="GO:0016020">
    <property type="term" value="C:membrane"/>
    <property type="evidence" value="ECO:0007669"/>
    <property type="project" value="UniProtKB-SubCell"/>
</dbReference>
<name>A0A972FDT7_9RHOO</name>
<feature type="transmembrane region" description="Helical" evidence="6">
    <location>
        <begin position="46"/>
        <end position="68"/>
    </location>
</feature>
<dbReference type="InterPro" id="IPR011701">
    <property type="entry name" value="MFS"/>
</dbReference>
<dbReference type="InterPro" id="IPR036259">
    <property type="entry name" value="MFS_trans_sf"/>
</dbReference>
<dbReference type="EMBL" id="WTVM01000036">
    <property type="protein sequence ID" value="NMG02880.1"/>
    <property type="molecule type" value="Genomic_DNA"/>
</dbReference>
<feature type="transmembrane region" description="Helical" evidence="6">
    <location>
        <begin position="118"/>
        <end position="140"/>
    </location>
</feature>
<feature type="transmembrane region" description="Helical" evidence="6">
    <location>
        <begin position="355"/>
        <end position="379"/>
    </location>
</feature>
<keyword evidence="3 6" id="KW-0812">Transmembrane</keyword>
<reference evidence="7" key="1">
    <citation type="submission" date="2019-12" db="EMBL/GenBank/DDBJ databases">
        <title>Comparative genomics gives insights into the taxonomy of the Azoarcus-Aromatoleum group and reveals separate origins of nif in the plant-associated Azoarcus and non-plant-associated Aromatoleum sub-groups.</title>
        <authorList>
            <person name="Lafos M."/>
            <person name="Maluk M."/>
            <person name="Batista M."/>
            <person name="Junghare M."/>
            <person name="Carmona M."/>
            <person name="Faoro H."/>
            <person name="Cruz L.M."/>
            <person name="Battistoni F."/>
            <person name="De Souza E."/>
            <person name="Pedrosa F."/>
            <person name="Chen W.-M."/>
            <person name="Poole P.S."/>
            <person name="Dixon R.A."/>
            <person name="James E.K."/>
        </authorList>
    </citation>
    <scope>NUCLEOTIDE SEQUENCE</scope>
    <source>
        <strain evidence="7">NSC3</strain>
    </source>
</reference>
<dbReference type="PANTHER" id="PTHR12778">
    <property type="entry name" value="SOLUTE CARRIER FAMILY 33 ACETYL-COA TRANSPORTER -RELATED"/>
    <property type="match status" value="1"/>
</dbReference>
<feature type="transmembrane region" description="Helical" evidence="6">
    <location>
        <begin position="296"/>
        <end position="315"/>
    </location>
</feature>
<keyword evidence="5 6" id="KW-0472">Membrane</keyword>